<keyword evidence="1" id="KW-0614">Plasmid</keyword>
<dbReference type="RefSeq" id="WP_172691175.1">
    <property type="nucleotide sequence ID" value="NZ_KY000045.1"/>
</dbReference>
<sequence length="174" mass="19104">MNAIDNSKIQSADISLGLLLETLTHAKDMPLVFHYDGRPVKPGYHVTEVKAGRFEALDCGANPESWTEIFVQLWDIAEGDRTHMPAGKFAAIIRKVSERVKLDGSAKLTFEVSDGVQPMQLYQAAYPSLRAGQVRVELTPRAASCKPRDRWLAEQQAQAQPCCGPSTEKSACCG</sequence>
<protein>
    <submittedName>
        <fullName evidence="1">Uncharacterized protein</fullName>
    </submittedName>
</protein>
<name>A0A2Z2PNL3_RHIRH</name>
<dbReference type="Pfam" id="PF20001">
    <property type="entry name" value="DUF6428"/>
    <property type="match status" value="1"/>
</dbReference>
<proteinExistence type="predicted"/>
<dbReference type="InterPro" id="IPR045534">
    <property type="entry name" value="DUF6428"/>
</dbReference>
<organism evidence="1">
    <name type="scientific">Rhizobium rhizogenes</name>
    <name type="common">Agrobacterium rhizogenes</name>
    <dbReference type="NCBI Taxonomy" id="359"/>
    <lineage>
        <taxon>Bacteria</taxon>
        <taxon>Pseudomonadati</taxon>
        <taxon>Pseudomonadota</taxon>
        <taxon>Alphaproteobacteria</taxon>
        <taxon>Hyphomicrobiales</taxon>
        <taxon>Rhizobiaceae</taxon>
        <taxon>Rhizobium/Agrobacterium group</taxon>
        <taxon>Rhizobium</taxon>
    </lineage>
</organism>
<evidence type="ECO:0000313" key="1">
    <source>
        <dbReference type="EMBL" id="ASK44273.1"/>
    </source>
</evidence>
<geneLocation type="plasmid" evidence="1">
    <name>pTi_CFBP1935</name>
</geneLocation>
<dbReference type="AlphaFoldDB" id="A0A2Z2PNL3"/>
<dbReference type="EMBL" id="KY000045">
    <property type="protein sequence ID" value="ASK44273.1"/>
    <property type="molecule type" value="Genomic_DNA"/>
</dbReference>
<reference evidence="1" key="1">
    <citation type="submission" date="2016-10" db="EMBL/GenBank/DDBJ databases">
        <title>Agrobacterium Ti plasmids: Classification based on T-DNA and Vir regions organization.</title>
        <authorList>
            <person name="Nabi N."/>
            <person name="Vial L."/>
            <person name="Ben Hafsa A."/>
            <person name="Chapulliot D."/>
            <person name="Berard A."/>
            <person name="Chauveau A."/>
            <person name="Le Paslier M.-C."/>
            <person name="Harzallah Skhiri F."/>
            <person name="Brunel D."/>
            <person name="Nesme X."/>
            <person name="Chaouachi M."/>
        </authorList>
    </citation>
    <scope>NUCLEOTIDE SEQUENCE</scope>
    <source>
        <strain evidence="1">CFBP1935</strain>
        <plasmid evidence="1">pTi_CFBP1935</plasmid>
    </source>
</reference>
<accession>A0A2Z2PNL3</accession>